<evidence type="ECO:0000313" key="2">
    <source>
        <dbReference type="RefSeq" id="XP_075084866.1"/>
    </source>
</evidence>
<accession>A0AC58SIS5</accession>
<organism evidence="1 2">
    <name type="scientific">Nicotiana tabacum</name>
    <name type="common">Common tobacco</name>
    <dbReference type="NCBI Taxonomy" id="4097"/>
    <lineage>
        <taxon>Eukaryota</taxon>
        <taxon>Viridiplantae</taxon>
        <taxon>Streptophyta</taxon>
        <taxon>Embryophyta</taxon>
        <taxon>Tracheophyta</taxon>
        <taxon>Spermatophyta</taxon>
        <taxon>Magnoliopsida</taxon>
        <taxon>eudicotyledons</taxon>
        <taxon>Gunneridae</taxon>
        <taxon>Pentapetalae</taxon>
        <taxon>asterids</taxon>
        <taxon>lamiids</taxon>
        <taxon>Solanales</taxon>
        <taxon>Solanaceae</taxon>
        <taxon>Nicotianoideae</taxon>
        <taxon>Nicotianeae</taxon>
        <taxon>Nicotiana</taxon>
    </lineage>
</organism>
<reference evidence="1" key="1">
    <citation type="journal article" date="2014" name="Nat. Commun.">
        <title>The tobacco genome sequence and its comparison with those of tomato and potato.</title>
        <authorList>
            <person name="Sierro N."/>
            <person name="Battey J.N."/>
            <person name="Ouadi S."/>
            <person name="Bakaher N."/>
            <person name="Bovet L."/>
            <person name="Willig A."/>
            <person name="Goepfert S."/>
            <person name="Peitsch M.C."/>
            <person name="Ivanov N.V."/>
        </authorList>
    </citation>
    <scope>NUCLEOTIDE SEQUENCE [LARGE SCALE GENOMIC DNA]</scope>
</reference>
<name>A0AC58SIS5_TOBAC</name>
<evidence type="ECO:0000313" key="1">
    <source>
        <dbReference type="Proteomes" id="UP000790787"/>
    </source>
</evidence>
<dbReference type="Proteomes" id="UP000790787">
    <property type="component" value="Chromosome 13"/>
</dbReference>
<sequence length="105" mass="12103">MVGEKVLLNVLPMKGIMRFGKKGKLSSRFIDPFEVLEQVGEVAYKLDFPPSLSVVHPFFHVSMLRRYHADRSHVLDYSTIQLDESLGYEEEPVAIVDRQVRLLRS</sequence>
<protein>
    <submittedName>
        <fullName evidence="2">Uncharacterized protein LOC142168105</fullName>
    </submittedName>
</protein>
<dbReference type="RefSeq" id="XP_075084866.1">
    <property type="nucleotide sequence ID" value="XM_075228765.1"/>
</dbReference>
<gene>
    <name evidence="2" type="primary">LOC142168105</name>
</gene>
<reference evidence="2" key="2">
    <citation type="submission" date="2025-08" db="UniProtKB">
        <authorList>
            <consortium name="RefSeq"/>
        </authorList>
    </citation>
    <scope>IDENTIFICATION</scope>
    <source>
        <tissue evidence="2">Leaf</tissue>
    </source>
</reference>
<proteinExistence type="predicted"/>
<keyword evidence="1" id="KW-1185">Reference proteome</keyword>